<dbReference type="InterPro" id="IPR003691">
    <property type="entry name" value="FluC"/>
</dbReference>
<dbReference type="PANTHER" id="PTHR28259:SF1">
    <property type="entry name" value="FLUORIDE EXPORT PROTEIN 1-RELATED"/>
    <property type="match status" value="1"/>
</dbReference>
<evidence type="ECO:0000256" key="2">
    <source>
        <dbReference type="ARBA" id="ARBA00022475"/>
    </source>
</evidence>
<accession>H8GF81</accession>
<dbReference type="GO" id="GO:0046872">
    <property type="term" value="F:metal ion binding"/>
    <property type="evidence" value="ECO:0007669"/>
    <property type="project" value="UniProtKB-KW"/>
</dbReference>
<keyword evidence="10" id="KW-0813">Transport</keyword>
<feature type="transmembrane region" description="Helical" evidence="10">
    <location>
        <begin position="93"/>
        <end position="115"/>
    </location>
</feature>
<evidence type="ECO:0000256" key="10">
    <source>
        <dbReference type="HAMAP-Rule" id="MF_00454"/>
    </source>
</evidence>
<dbReference type="EMBL" id="CM001466">
    <property type="protein sequence ID" value="EHY88025.1"/>
    <property type="molecule type" value="Genomic_DNA"/>
</dbReference>
<dbReference type="RefSeq" id="WP_005439352.1">
    <property type="nucleotide sequence ID" value="NZ_CM001466.1"/>
</dbReference>
<evidence type="ECO:0000256" key="6">
    <source>
        <dbReference type="ARBA" id="ARBA00023303"/>
    </source>
</evidence>
<gene>
    <name evidence="10" type="primary">fluC</name>
    <name evidence="10" type="synonym">crcB</name>
    <name evidence="11" type="ORF">SacazDRAFT_01089</name>
</gene>
<keyword evidence="12" id="KW-1185">Reference proteome</keyword>
<dbReference type="GO" id="GO:0140114">
    <property type="term" value="P:cellular detoxification of fluoride"/>
    <property type="evidence" value="ECO:0007669"/>
    <property type="project" value="UniProtKB-UniRule"/>
</dbReference>
<dbReference type="HAMAP" id="MF_00454">
    <property type="entry name" value="FluC"/>
    <property type="match status" value="1"/>
</dbReference>
<evidence type="ECO:0000313" key="11">
    <source>
        <dbReference type="EMBL" id="EHY88025.1"/>
    </source>
</evidence>
<keyword evidence="6 10" id="KW-0407">Ion channel</keyword>
<feature type="binding site" evidence="10">
    <location>
        <position position="74"/>
    </location>
    <ligand>
        <name>Na(+)</name>
        <dbReference type="ChEBI" id="CHEBI:29101"/>
        <note>structural</note>
    </ligand>
</feature>
<evidence type="ECO:0000256" key="5">
    <source>
        <dbReference type="ARBA" id="ARBA00023136"/>
    </source>
</evidence>
<protein>
    <recommendedName>
        <fullName evidence="10">Fluoride-specific ion channel FluC</fullName>
    </recommendedName>
</protein>
<keyword evidence="10" id="KW-0406">Ion transport</keyword>
<comment type="subcellular location">
    <subcellularLocation>
        <location evidence="1 10">Cell membrane</location>
        <topology evidence="1 10">Multi-pass membrane protein</topology>
    </subcellularLocation>
</comment>
<name>H8GF81_9PSEU</name>
<evidence type="ECO:0000256" key="3">
    <source>
        <dbReference type="ARBA" id="ARBA00022692"/>
    </source>
</evidence>
<comment type="activity regulation">
    <text evidence="10">Na(+) is not transported, but it plays an essential structural role and its presence is essential for fluoride channel function.</text>
</comment>
<proteinExistence type="inferred from homology"/>
<dbReference type="AlphaFoldDB" id="H8GF81"/>
<evidence type="ECO:0000256" key="1">
    <source>
        <dbReference type="ARBA" id="ARBA00004651"/>
    </source>
</evidence>
<dbReference type="Pfam" id="PF02537">
    <property type="entry name" value="CRCB"/>
    <property type="match status" value="1"/>
</dbReference>
<keyword evidence="10" id="KW-0479">Metal-binding</keyword>
<reference evidence="11 12" key="1">
    <citation type="journal article" date="2012" name="Stand. Genomic Sci.">
        <title>Genome sequence of the soil bacterium Saccharomonospora azurea type strain (NA-128(T)).</title>
        <authorList>
            <person name="Klenk H.P."/>
            <person name="Held B."/>
            <person name="Lucas S."/>
            <person name="Lapidus A."/>
            <person name="Copeland A."/>
            <person name="Hammon N."/>
            <person name="Pitluck S."/>
            <person name="Goodwin L.A."/>
            <person name="Han C."/>
            <person name="Tapia R."/>
            <person name="Brambilla E.M."/>
            <person name="Potter G."/>
            <person name="Land M."/>
            <person name="Ivanova N."/>
            <person name="Rohde M."/>
            <person name="Goker M."/>
            <person name="Detter J.C."/>
            <person name="Kyrpides N.C."/>
            <person name="Woyke T."/>
        </authorList>
    </citation>
    <scope>NUCLEOTIDE SEQUENCE [LARGE SCALE GENOMIC DNA]</scope>
    <source>
        <strain evidence="11 12">NA-128</strain>
    </source>
</reference>
<comment type="catalytic activity">
    <reaction evidence="8">
        <text>fluoride(in) = fluoride(out)</text>
        <dbReference type="Rhea" id="RHEA:76159"/>
        <dbReference type="ChEBI" id="CHEBI:17051"/>
    </reaction>
    <physiologicalReaction direction="left-to-right" evidence="8">
        <dbReference type="Rhea" id="RHEA:76160"/>
    </physiologicalReaction>
</comment>
<sequence length="130" mass="12918">MLIAIAAGGALGSLARYGLAELLPRSAGGFPVATLLTNVLGSLGLGVLMAFVEHGRPGRLVRPFLGIGAFGGFTTVSTFSVEAVELSRHGDVVVAAAYVGGSMAASMVAVAVGFLGTDRLLRTASTGGPS</sequence>
<organism evidence="11 12">
    <name type="scientific">Saccharomonospora azurea NA-128</name>
    <dbReference type="NCBI Taxonomy" id="882081"/>
    <lineage>
        <taxon>Bacteria</taxon>
        <taxon>Bacillati</taxon>
        <taxon>Actinomycetota</taxon>
        <taxon>Actinomycetes</taxon>
        <taxon>Pseudonocardiales</taxon>
        <taxon>Pseudonocardiaceae</taxon>
        <taxon>Saccharomonospora</taxon>
    </lineage>
</organism>
<evidence type="ECO:0000256" key="4">
    <source>
        <dbReference type="ARBA" id="ARBA00022989"/>
    </source>
</evidence>
<evidence type="ECO:0000313" key="12">
    <source>
        <dbReference type="Proteomes" id="UP000004705"/>
    </source>
</evidence>
<keyword evidence="3 10" id="KW-0812">Transmembrane</keyword>
<evidence type="ECO:0000256" key="7">
    <source>
        <dbReference type="ARBA" id="ARBA00035120"/>
    </source>
</evidence>
<dbReference type="Proteomes" id="UP000004705">
    <property type="component" value="Chromosome"/>
</dbReference>
<evidence type="ECO:0000256" key="8">
    <source>
        <dbReference type="ARBA" id="ARBA00035585"/>
    </source>
</evidence>
<feature type="binding site" evidence="10">
    <location>
        <position position="71"/>
    </location>
    <ligand>
        <name>Na(+)</name>
        <dbReference type="ChEBI" id="CHEBI:29101"/>
        <note>structural</note>
    </ligand>
</feature>
<feature type="transmembrane region" description="Helical" evidence="10">
    <location>
        <begin position="64"/>
        <end position="81"/>
    </location>
</feature>
<feature type="transmembrane region" description="Helical" evidence="10">
    <location>
        <begin position="30"/>
        <end position="52"/>
    </location>
</feature>
<dbReference type="GO" id="GO:0005886">
    <property type="term" value="C:plasma membrane"/>
    <property type="evidence" value="ECO:0007669"/>
    <property type="project" value="UniProtKB-SubCell"/>
</dbReference>
<keyword evidence="2 10" id="KW-1003">Cell membrane</keyword>
<dbReference type="PANTHER" id="PTHR28259">
    <property type="entry name" value="FLUORIDE EXPORT PROTEIN 1-RELATED"/>
    <property type="match status" value="1"/>
</dbReference>
<keyword evidence="5 10" id="KW-0472">Membrane</keyword>
<dbReference type="GO" id="GO:0062054">
    <property type="term" value="F:fluoride channel activity"/>
    <property type="evidence" value="ECO:0007669"/>
    <property type="project" value="UniProtKB-UniRule"/>
</dbReference>
<evidence type="ECO:0000256" key="9">
    <source>
        <dbReference type="ARBA" id="ARBA00049940"/>
    </source>
</evidence>
<dbReference type="HOGENOM" id="CLU_114342_1_0_11"/>
<comment type="similarity">
    <text evidence="7 10">Belongs to the fluoride channel Fluc/FEX (TC 1.A.43) family.</text>
</comment>
<comment type="function">
    <text evidence="9 10">Fluoride-specific ion channel. Important for reducing fluoride concentration in the cell, thus reducing its toxicity.</text>
</comment>
<dbReference type="OrthoDB" id="4408652at2"/>
<keyword evidence="4 10" id="KW-1133">Transmembrane helix</keyword>
<keyword evidence="10" id="KW-0915">Sodium</keyword>